<gene>
    <name evidence="2" type="ORF">A8C75_18790</name>
</gene>
<protein>
    <submittedName>
        <fullName evidence="2">Uncharacterized protein</fullName>
    </submittedName>
</protein>
<dbReference type="AlphaFoldDB" id="A0A1A9F3H5"/>
<keyword evidence="1" id="KW-0812">Transmembrane</keyword>
<evidence type="ECO:0000313" key="3">
    <source>
        <dbReference type="Proteomes" id="UP000078070"/>
    </source>
</evidence>
<keyword evidence="1" id="KW-1133">Transmembrane helix</keyword>
<dbReference type="EMBL" id="CP015839">
    <property type="protein sequence ID" value="ANG64319.1"/>
    <property type="molecule type" value="Genomic_DNA"/>
</dbReference>
<organism evidence="2 3">
    <name type="scientific">Marinobacterium aestuarii</name>
    <dbReference type="NCBI Taxonomy" id="1821621"/>
    <lineage>
        <taxon>Bacteria</taxon>
        <taxon>Pseudomonadati</taxon>
        <taxon>Pseudomonadota</taxon>
        <taxon>Gammaproteobacteria</taxon>
        <taxon>Oceanospirillales</taxon>
        <taxon>Oceanospirillaceae</taxon>
        <taxon>Marinobacterium</taxon>
    </lineage>
</organism>
<sequence length="66" mass="7140">MMRPSPLPPRLIAVTLLAALLFTPPLLGLFDQAGDSGLSWLPLYLFGAWAFVILLAALTLELSDDD</sequence>
<accession>A0A1A9F3H5</accession>
<evidence type="ECO:0000256" key="1">
    <source>
        <dbReference type="SAM" id="Phobius"/>
    </source>
</evidence>
<dbReference type="KEGG" id="mars:A8C75_18790"/>
<dbReference type="Proteomes" id="UP000078070">
    <property type="component" value="Chromosome"/>
</dbReference>
<dbReference type="RefSeq" id="WP_067385826.1">
    <property type="nucleotide sequence ID" value="NZ_CP015839.1"/>
</dbReference>
<dbReference type="OrthoDB" id="6174279at2"/>
<feature type="transmembrane region" description="Helical" evidence="1">
    <location>
        <begin position="38"/>
        <end position="60"/>
    </location>
</feature>
<keyword evidence="1" id="KW-0472">Membrane</keyword>
<evidence type="ECO:0000313" key="2">
    <source>
        <dbReference type="EMBL" id="ANG64319.1"/>
    </source>
</evidence>
<keyword evidence="3" id="KW-1185">Reference proteome</keyword>
<dbReference type="STRING" id="1821621.A8C75_18790"/>
<reference evidence="3" key="1">
    <citation type="submission" date="2016-05" db="EMBL/GenBank/DDBJ databases">
        <authorList>
            <person name="Baek K."/>
            <person name="Yang S.-J."/>
        </authorList>
    </citation>
    <scope>NUCLEOTIDE SEQUENCE [LARGE SCALE GENOMIC DNA]</scope>
    <source>
        <strain evidence="3">ST58-10</strain>
    </source>
</reference>
<name>A0A1A9F3H5_9GAMM</name>
<proteinExistence type="predicted"/>
<reference evidence="2 3" key="2">
    <citation type="journal article" date="2018" name="Int. J. Syst. Evol. Microbiol.">
        <title>Marinobacterium aestuarii sp. nov., a benzene-degrading marine bacterium isolated from estuary sediment.</title>
        <authorList>
            <person name="Bae S.S."/>
            <person name="Jung J."/>
            <person name="Chung D."/>
            <person name="Baek K."/>
        </authorList>
    </citation>
    <scope>NUCLEOTIDE SEQUENCE [LARGE SCALE GENOMIC DNA]</scope>
    <source>
        <strain evidence="2 3">ST58-10</strain>
    </source>
</reference>